<dbReference type="PANTHER" id="PTHR21600">
    <property type="entry name" value="MITOCHONDRIAL RNA PSEUDOURIDINE SYNTHASE"/>
    <property type="match status" value="1"/>
</dbReference>
<keyword evidence="13" id="KW-1185">Reference proteome</keyword>
<comment type="catalytic activity">
    <reaction evidence="1">
        <text>a uridine in mRNA = a pseudouridine in mRNA</text>
        <dbReference type="Rhea" id="RHEA:56644"/>
        <dbReference type="Rhea" id="RHEA-COMP:14658"/>
        <dbReference type="Rhea" id="RHEA-COMP:14659"/>
        <dbReference type="ChEBI" id="CHEBI:65314"/>
        <dbReference type="ChEBI" id="CHEBI:65315"/>
    </reaction>
</comment>
<keyword evidence="6" id="KW-0496">Mitochondrion</keyword>
<comment type="catalytic activity">
    <reaction evidence="8">
        <text>a uridine in tRNA = a pseudouridine in tRNA</text>
        <dbReference type="Rhea" id="RHEA:54572"/>
        <dbReference type="Rhea" id="RHEA-COMP:13339"/>
        <dbReference type="Rhea" id="RHEA-COMP:13934"/>
        <dbReference type="ChEBI" id="CHEBI:65314"/>
        <dbReference type="ChEBI" id="CHEBI:65315"/>
    </reaction>
</comment>
<evidence type="ECO:0000256" key="2">
    <source>
        <dbReference type="ARBA" id="ARBA00001896"/>
    </source>
</evidence>
<evidence type="ECO:0000256" key="3">
    <source>
        <dbReference type="ARBA" id="ARBA00004173"/>
    </source>
</evidence>
<dbReference type="PANTHER" id="PTHR21600:SF83">
    <property type="entry name" value="PSEUDOURIDYLATE SYNTHASE RPUSD4, MITOCHONDRIAL"/>
    <property type="match status" value="1"/>
</dbReference>
<dbReference type="InterPro" id="IPR050188">
    <property type="entry name" value="RluA_PseudoU_synthase"/>
</dbReference>
<dbReference type="InterPro" id="IPR020103">
    <property type="entry name" value="PsdUridine_synth_cat_dom_sf"/>
</dbReference>
<evidence type="ECO:0000256" key="6">
    <source>
        <dbReference type="ARBA" id="ARBA00023128"/>
    </source>
</evidence>
<dbReference type="EMBL" id="JAUCMX010000023">
    <property type="protein sequence ID" value="KAK3512923.1"/>
    <property type="molecule type" value="Genomic_DNA"/>
</dbReference>
<dbReference type="SUPFAM" id="SSF55120">
    <property type="entry name" value="Pseudouridine synthase"/>
    <property type="match status" value="1"/>
</dbReference>
<protein>
    <recommendedName>
        <fullName evidence="9">Pseudouridylate synthase RPUSD4, mitochondrial</fullName>
    </recommendedName>
    <alternativeName>
        <fullName evidence="10">RNA pseudouridylate synthase domain-containing protein 4</fullName>
    </alternativeName>
</protein>
<evidence type="ECO:0000256" key="1">
    <source>
        <dbReference type="ARBA" id="ARBA00001166"/>
    </source>
</evidence>
<dbReference type="GO" id="GO:0003723">
    <property type="term" value="F:RNA binding"/>
    <property type="evidence" value="ECO:0007669"/>
    <property type="project" value="InterPro"/>
</dbReference>
<dbReference type="Proteomes" id="UP001274896">
    <property type="component" value="Unassembled WGS sequence"/>
</dbReference>
<proteinExistence type="inferred from homology"/>
<accession>A0AAE0Q3A6</accession>
<evidence type="ECO:0000256" key="7">
    <source>
        <dbReference type="ARBA" id="ARBA00023235"/>
    </source>
</evidence>
<evidence type="ECO:0000313" key="12">
    <source>
        <dbReference type="EMBL" id="KAK3512923.1"/>
    </source>
</evidence>
<keyword evidence="7" id="KW-0413">Isomerase</keyword>
<dbReference type="FunFam" id="3.30.2350.10:FF:000015">
    <property type="entry name" value="Mitochondrial RNA pseudouridine synthase RPUSD4"/>
    <property type="match status" value="1"/>
</dbReference>
<comment type="similarity">
    <text evidence="4">Belongs to the pseudouridine synthase RluA family.</text>
</comment>
<dbReference type="GO" id="GO:0001522">
    <property type="term" value="P:pseudouridine synthesis"/>
    <property type="evidence" value="ECO:0007669"/>
    <property type="project" value="InterPro"/>
</dbReference>
<dbReference type="CDD" id="cd02869">
    <property type="entry name" value="PseudoU_synth_RluA_like"/>
    <property type="match status" value="1"/>
</dbReference>
<organism evidence="12 13">
    <name type="scientific">Hemibagrus guttatus</name>
    <dbReference type="NCBI Taxonomy" id="175788"/>
    <lineage>
        <taxon>Eukaryota</taxon>
        <taxon>Metazoa</taxon>
        <taxon>Chordata</taxon>
        <taxon>Craniata</taxon>
        <taxon>Vertebrata</taxon>
        <taxon>Euteleostomi</taxon>
        <taxon>Actinopterygii</taxon>
        <taxon>Neopterygii</taxon>
        <taxon>Teleostei</taxon>
        <taxon>Ostariophysi</taxon>
        <taxon>Siluriformes</taxon>
        <taxon>Bagridae</taxon>
        <taxon>Hemibagrus</taxon>
    </lineage>
</organism>
<evidence type="ECO:0000256" key="9">
    <source>
        <dbReference type="ARBA" id="ARBA00039953"/>
    </source>
</evidence>
<evidence type="ECO:0000256" key="5">
    <source>
        <dbReference type="ARBA" id="ARBA00022946"/>
    </source>
</evidence>
<reference evidence="12" key="1">
    <citation type="submission" date="2023-06" db="EMBL/GenBank/DDBJ databases">
        <title>Male Hemibagrus guttatus genome.</title>
        <authorList>
            <person name="Bian C."/>
        </authorList>
    </citation>
    <scope>NUCLEOTIDE SEQUENCE</scope>
    <source>
        <strain evidence="12">Male_cb2023</strain>
        <tissue evidence="12">Muscle</tissue>
    </source>
</reference>
<dbReference type="GO" id="GO:0009982">
    <property type="term" value="F:pseudouridine synthase activity"/>
    <property type="evidence" value="ECO:0007669"/>
    <property type="project" value="InterPro"/>
</dbReference>
<dbReference type="InterPro" id="IPR006145">
    <property type="entry name" value="PsdUridine_synth_RsuA/RluA"/>
</dbReference>
<gene>
    <name evidence="12" type="ORF">QTP70_028986</name>
</gene>
<dbReference type="GO" id="GO:0005739">
    <property type="term" value="C:mitochondrion"/>
    <property type="evidence" value="ECO:0007669"/>
    <property type="project" value="UniProtKB-SubCell"/>
</dbReference>
<dbReference type="AlphaFoldDB" id="A0AAE0Q3A6"/>
<evidence type="ECO:0000256" key="8">
    <source>
        <dbReference type="ARBA" id="ARBA00036943"/>
    </source>
</evidence>
<evidence type="ECO:0000259" key="11">
    <source>
        <dbReference type="Pfam" id="PF00849"/>
    </source>
</evidence>
<dbReference type="Pfam" id="PF00849">
    <property type="entry name" value="PseudoU_synth_2"/>
    <property type="match status" value="1"/>
</dbReference>
<comment type="catalytic activity">
    <reaction evidence="2">
        <text>uridine in 5S rRNA = pseudouridine in 5S rRNA</text>
        <dbReference type="Rhea" id="RHEA:47036"/>
        <dbReference type="Rhea" id="RHEA-COMP:11730"/>
        <dbReference type="Rhea" id="RHEA-COMP:11731"/>
        <dbReference type="ChEBI" id="CHEBI:65314"/>
        <dbReference type="ChEBI" id="CHEBI:65315"/>
    </reaction>
</comment>
<comment type="caution">
    <text evidence="12">The sequence shown here is derived from an EMBL/GenBank/DDBJ whole genome shotgun (WGS) entry which is preliminary data.</text>
</comment>
<feature type="domain" description="Pseudouridine synthase RsuA/RluA-like" evidence="11">
    <location>
        <begin position="128"/>
        <end position="328"/>
    </location>
</feature>
<sequence>MSTVKLLGVWISRHLNSRCFNRCVVGNTRINYYDAPRCLLRPGRYFGTVPEKEAGDPSGRKRGLRAADIAERLRREKDKEAYTTNKVPVSPAQRNVAELKQITQQLQSVHPNVFAKALSKSILYQDQNLIAINKPYGVPVYSTGDIRNSIAASLPVLAKMIDGVKAGSVLHVCYSLEKNTTGILFLARTEETAERIHNLIRTHQADKRYMRPQQYVSPGHVTPLEAILDDKDTKYRVITVGVPVPSEGVIDIPLIEKEVMGDQHHFKMGLSPLYRPAEEGDGLVRVRAHRQALSAVTRYKVLDSSSGCSLVELQPITGVKHQLRVHMALALSCPILGDHKYAHWNKLAPQKLPESVLRRLGLEQSKTRHLPLHLHVRQITLPGVRGHGDLTVSCPLPKFFTAALRKLQIELPEKP</sequence>
<name>A0AAE0Q3A6_9TELE</name>
<dbReference type="Gene3D" id="3.30.2350.10">
    <property type="entry name" value="Pseudouridine synthase"/>
    <property type="match status" value="1"/>
</dbReference>
<evidence type="ECO:0000313" key="13">
    <source>
        <dbReference type="Proteomes" id="UP001274896"/>
    </source>
</evidence>
<evidence type="ECO:0000256" key="10">
    <source>
        <dbReference type="ARBA" id="ARBA00041563"/>
    </source>
</evidence>
<keyword evidence="5" id="KW-0809">Transit peptide</keyword>
<comment type="subcellular location">
    <subcellularLocation>
        <location evidence="3">Mitochondrion</location>
    </subcellularLocation>
</comment>
<evidence type="ECO:0000256" key="4">
    <source>
        <dbReference type="ARBA" id="ARBA00010876"/>
    </source>
</evidence>